<sequence length="86" mass="9684">MTWERGAHPGEEEASRLSRGPWGPRQPGLALRAHLSVGDSLQQRALRKAEVARRAVLLHQLFCLSRGLHLCSRCYRCPEEPPTISE</sequence>
<evidence type="ECO:0000313" key="2">
    <source>
        <dbReference type="EMBL" id="VCW77393.1"/>
    </source>
</evidence>
<feature type="region of interest" description="Disordered" evidence="1">
    <location>
        <begin position="1"/>
        <end position="25"/>
    </location>
</feature>
<name>A0A9X9LND3_GULGU</name>
<feature type="compositionally biased region" description="Basic and acidic residues" evidence="1">
    <location>
        <begin position="1"/>
        <end position="16"/>
    </location>
</feature>
<accession>A0A9X9LND3</accession>
<reference evidence="2 3" key="1">
    <citation type="submission" date="2018-10" db="EMBL/GenBank/DDBJ databases">
        <authorList>
            <person name="Ekblom R."/>
            <person name="Jareborg N."/>
        </authorList>
    </citation>
    <scope>NUCLEOTIDE SEQUENCE [LARGE SCALE GENOMIC DNA]</scope>
    <source>
        <tissue evidence="2">Muscle</tissue>
    </source>
</reference>
<dbReference type="AlphaFoldDB" id="A0A9X9LND3"/>
<evidence type="ECO:0000256" key="1">
    <source>
        <dbReference type="SAM" id="MobiDB-lite"/>
    </source>
</evidence>
<gene>
    <name evidence="2" type="ORF">BN2614_LOCUS3</name>
</gene>
<dbReference type="Proteomes" id="UP000269945">
    <property type="component" value="Unassembled WGS sequence"/>
</dbReference>
<protein>
    <submittedName>
        <fullName evidence="2">Uncharacterized protein</fullName>
    </submittedName>
</protein>
<dbReference type="EMBL" id="CYRY02008746">
    <property type="protein sequence ID" value="VCW77393.1"/>
    <property type="molecule type" value="Genomic_DNA"/>
</dbReference>
<proteinExistence type="predicted"/>
<keyword evidence="3" id="KW-1185">Reference proteome</keyword>
<comment type="caution">
    <text evidence="2">The sequence shown here is derived from an EMBL/GenBank/DDBJ whole genome shotgun (WGS) entry which is preliminary data.</text>
</comment>
<evidence type="ECO:0000313" key="3">
    <source>
        <dbReference type="Proteomes" id="UP000269945"/>
    </source>
</evidence>
<organism evidence="2 3">
    <name type="scientific">Gulo gulo</name>
    <name type="common">Wolverine</name>
    <name type="synonym">Gluton</name>
    <dbReference type="NCBI Taxonomy" id="48420"/>
    <lineage>
        <taxon>Eukaryota</taxon>
        <taxon>Metazoa</taxon>
        <taxon>Chordata</taxon>
        <taxon>Craniata</taxon>
        <taxon>Vertebrata</taxon>
        <taxon>Euteleostomi</taxon>
        <taxon>Mammalia</taxon>
        <taxon>Eutheria</taxon>
        <taxon>Laurasiatheria</taxon>
        <taxon>Carnivora</taxon>
        <taxon>Caniformia</taxon>
        <taxon>Musteloidea</taxon>
        <taxon>Mustelidae</taxon>
        <taxon>Guloninae</taxon>
        <taxon>Gulo</taxon>
    </lineage>
</organism>